<dbReference type="RefSeq" id="WP_368662887.1">
    <property type="nucleotide sequence ID" value="NZ_JBBWYZ010000005.1"/>
</dbReference>
<dbReference type="Pfam" id="PF13578">
    <property type="entry name" value="Methyltransf_24"/>
    <property type="match status" value="1"/>
</dbReference>
<dbReference type="SUPFAM" id="SSF53335">
    <property type="entry name" value="S-adenosyl-L-methionine-dependent methyltransferases"/>
    <property type="match status" value="1"/>
</dbReference>
<dbReference type="PROSITE" id="PS50293">
    <property type="entry name" value="TPR_REGION"/>
    <property type="match status" value="1"/>
</dbReference>
<dbReference type="PANTHER" id="PTHR44943">
    <property type="entry name" value="CELLULOSE SYNTHASE OPERON PROTEIN C"/>
    <property type="match status" value="1"/>
</dbReference>
<dbReference type="PANTHER" id="PTHR44943:SF8">
    <property type="entry name" value="TPR REPEAT-CONTAINING PROTEIN MJ0263"/>
    <property type="match status" value="1"/>
</dbReference>
<comment type="caution">
    <text evidence="4">The sequence shown here is derived from an EMBL/GenBank/DDBJ whole genome shotgun (WGS) entry which is preliminary data.</text>
</comment>
<feature type="repeat" description="TPR" evidence="3">
    <location>
        <begin position="48"/>
        <end position="81"/>
    </location>
</feature>
<keyword evidence="2 3" id="KW-0802">TPR repeat</keyword>
<evidence type="ECO:0000313" key="5">
    <source>
        <dbReference type="Proteomes" id="UP001387447"/>
    </source>
</evidence>
<evidence type="ECO:0000256" key="1">
    <source>
        <dbReference type="ARBA" id="ARBA00022737"/>
    </source>
</evidence>
<dbReference type="InterPro" id="IPR029063">
    <property type="entry name" value="SAM-dependent_MTases_sf"/>
</dbReference>
<dbReference type="Gene3D" id="3.40.50.150">
    <property type="entry name" value="Vaccinia Virus protein VP39"/>
    <property type="match status" value="1"/>
</dbReference>
<accession>A0ABU9EH83</accession>
<organism evidence="4 5">
    <name type="scientific">Limnospira fusiformis PMC 851.14</name>
    <dbReference type="NCBI Taxonomy" id="2219512"/>
    <lineage>
        <taxon>Bacteria</taxon>
        <taxon>Bacillati</taxon>
        <taxon>Cyanobacteriota</taxon>
        <taxon>Cyanophyceae</taxon>
        <taxon>Oscillatoriophycideae</taxon>
        <taxon>Oscillatoriales</taxon>
        <taxon>Sirenicapillariaceae</taxon>
        <taxon>Limnospira</taxon>
    </lineage>
</organism>
<dbReference type="Pfam" id="PF13414">
    <property type="entry name" value="TPR_11"/>
    <property type="match status" value="1"/>
</dbReference>
<dbReference type="InterPro" id="IPR051685">
    <property type="entry name" value="Ycf3/AcsC/BcsC/TPR_MFPF"/>
</dbReference>
<proteinExistence type="predicted"/>
<dbReference type="Gene3D" id="1.25.40.10">
    <property type="entry name" value="Tetratricopeptide repeat domain"/>
    <property type="match status" value="2"/>
</dbReference>
<dbReference type="Pfam" id="PF00515">
    <property type="entry name" value="TPR_1"/>
    <property type="match status" value="1"/>
</dbReference>
<feature type="repeat" description="TPR" evidence="3">
    <location>
        <begin position="82"/>
        <end position="115"/>
    </location>
</feature>
<dbReference type="Proteomes" id="UP001387447">
    <property type="component" value="Unassembled WGS sequence"/>
</dbReference>
<reference evidence="4 5" key="1">
    <citation type="journal article" date="2024" name="Front. Microbiol.">
        <title>Transcriptomic insights into the dominance of two phototrophs throughout the water column of a tropical hypersaline-alkaline crater lake (Dziani Dzaha, Mayotte).</title>
        <authorList>
            <person name="Duperron S."/>
            <person name="Halary S."/>
            <person name="Bouly J.-P."/>
            <person name="Roussel T."/>
            <person name="Hugoni M."/>
            <person name="Bruto M."/>
            <person name="Oger P."/>
            <person name="Duval C."/>
            <person name="Woo A."/>
            <person name="Jezequiel D."/>
            <person name="Ader M."/>
            <person name="Leboulanger C."/>
            <person name="Agogue H."/>
            <person name="Grossi V."/>
            <person name="Trousselier M."/>
            <person name="Bernard C."/>
        </authorList>
    </citation>
    <scope>NUCLEOTIDE SEQUENCE [LARGE SCALE GENOMIC DNA]</scope>
    <source>
        <strain evidence="4 5">PMC 851.14</strain>
    </source>
</reference>
<keyword evidence="1" id="KW-0677">Repeat</keyword>
<gene>
    <name evidence="4" type="ORF">AAEJ74_06170</name>
</gene>
<dbReference type="EMBL" id="JBBWYZ010000005">
    <property type="protein sequence ID" value="MEK9511293.1"/>
    <property type="molecule type" value="Genomic_DNA"/>
</dbReference>
<feature type="repeat" description="TPR" evidence="3">
    <location>
        <begin position="116"/>
        <end position="149"/>
    </location>
</feature>
<dbReference type="InterPro" id="IPR011990">
    <property type="entry name" value="TPR-like_helical_dom_sf"/>
</dbReference>
<evidence type="ECO:0000313" key="4">
    <source>
        <dbReference type="EMBL" id="MEK9511293.1"/>
    </source>
</evidence>
<dbReference type="SMART" id="SM00028">
    <property type="entry name" value="TPR"/>
    <property type="match status" value="5"/>
</dbReference>
<sequence>MRNSQAMSAGELLRQANQLKRSGRLDEAIALYHQVLYHQVIDINPHFAWAYHGLGDALAKQGNLDEAVACYSEGLKINTHSAWLLYSLGEALAELGDLEAAVEYLHKAIDLKPDCYKFYNTLGWVFIQNKKFDDALNYYNLAIKLNPKVVDAYLGCCALSICKGELQKAQDYINFATQLNPKKPESKLYSDFFYVLNKCGQKVGFSMTNPSQNIKAHQDYSYYLSQLLNLIKMYEEVSVSENLMKIRELGKFHHCISELILPGPDYLGILRRLHLFIKPKNYVEIGVETGKSLRLASLSTVCIGIDPQPQLQYKIAPSAKIFQMTSDNFFQNYNLLTELQGQRVDFAFIDGLHLFEQALKDFINLEKYSHSNTVICFHDTFPLDEITARRDRTTGFWSGDVWKVALILRKYRPDLKISTVATQPTGLTIVTNLDSSSKILSKHYDDIVQEYMNEDWVDSLELRSAMLSVVVNDWSYISNQCLPNQKN</sequence>
<keyword evidence="5" id="KW-1185">Reference proteome</keyword>
<evidence type="ECO:0000256" key="2">
    <source>
        <dbReference type="ARBA" id="ARBA00022803"/>
    </source>
</evidence>
<evidence type="ECO:0000256" key="3">
    <source>
        <dbReference type="PROSITE-ProRule" id="PRU00339"/>
    </source>
</evidence>
<dbReference type="PROSITE" id="PS50005">
    <property type="entry name" value="TPR"/>
    <property type="match status" value="3"/>
</dbReference>
<name>A0ABU9EH83_LIMFS</name>
<dbReference type="SUPFAM" id="SSF48452">
    <property type="entry name" value="TPR-like"/>
    <property type="match status" value="1"/>
</dbReference>
<protein>
    <submittedName>
        <fullName evidence="4">Tetratricopeptide repeat protein</fullName>
    </submittedName>
</protein>
<dbReference type="InterPro" id="IPR019734">
    <property type="entry name" value="TPR_rpt"/>
</dbReference>